<dbReference type="InterPro" id="IPR027417">
    <property type="entry name" value="P-loop_NTPase"/>
</dbReference>
<comment type="similarity">
    <text evidence="9">Belongs to the ABC transporter superfamily. Lipid exporter (TC 3.A.1.106) family.</text>
</comment>
<evidence type="ECO:0000256" key="10">
    <source>
        <dbReference type="SAM" id="Phobius"/>
    </source>
</evidence>
<keyword evidence="8 10" id="KW-0472">Membrane</keyword>
<keyword evidence="6" id="KW-0067">ATP-binding</keyword>
<proteinExistence type="inferred from homology"/>
<dbReference type="InterPro" id="IPR003439">
    <property type="entry name" value="ABC_transporter-like_ATP-bd"/>
</dbReference>
<dbReference type="FunFam" id="3.40.50.300:FF:000299">
    <property type="entry name" value="ABC transporter ATP-binding protein/permease"/>
    <property type="match status" value="1"/>
</dbReference>
<evidence type="ECO:0000256" key="5">
    <source>
        <dbReference type="ARBA" id="ARBA00022741"/>
    </source>
</evidence>
<keyword evidence="5" id="KW-0547">Nucleotide-binding</keyword>
<feature type="domain" description="ABC transmembrane type-1" evidence="12">
    <location>
        <begin position="37"/>
        <end position="310"/>
    </location>
</feature>
<dbReference type="SUPFAM" id="SSF90123">
    <property type="entry name" value="ABC transporter transmembrane region"/>
    <property type="match status" value="1"/>
</dbReference>
<evidence type="ECO:0000256" key="3">
    <source>
        <dbReference type="ARBA" id="ARBA00022475"/>
    </source>
</evidence>
<feature type="transmembrane region" description="Helical" evidence="10">
    <location>
        <begin position="272"/>
        <end position="294"/>
    </location>
</feature>
<evidence type="ECO:0000256" key="6">
    <source>
        <dbReference type="ARBA" id="ARBA00022840"/>
    </source>
</evidence>
<evidence type="ECO:0000256" key="2">
    <source>
        <dbReference type="ARBA" id="ARBA00022448"/>
    </source>
</evidence>
<evidence type="ECO:0000256" key="7">
    <source>
        <dbReference type="ARBA" id="ARBA00022989"/>
    </source>
</evidence>
<evidence type="ECO:0000256" key="1">
    <source>
        <dbReference type="ARBA" id="ARBA00004651"/>
    </source>
</evidence>
<dbReference type="InterPro" id="IPR017871">
    <property type="entry name" value="ABC_transporter-like_CS"/>
</dbReference>
<evidence type="ECO:0000256" key="4">
    <source>
        <dbReference type="ARBA" id="ARBA00022692"/>
    </source>
</evidence>
<dbReference type="Gene3D" id="3.40.50.300">
    <property type="entry name" value="P-loop containing nucleotide triphosphate hydrolases"/>
    <property type="match status" value="1"/>
</dbReference>
<feature type="transmembrane region" description="Helical" evidence="10">
    <location>
        <begin position="154"/>
        <end position="175"/>
    </location>
</feature>
<dbReference type="GO" id="GO:0005886">
    <property type="term" value="C:plasma membrane"/>
    <property type="evidence" value="ECO:0007669"/>
    <property type="project" value="UniProtKB-SubCell"/>
</dbReference>
<dbReference type="Pfam" id="PF00005">
    <property type="entry name" value="ABC_tran"/>
    <property type="match status" value="1"/>
</dbReference>
<name>A0A220UDE8_9MICO</name>
<feature type="domain" description="ABC transporter" evidence="11">
    <location>
        <begin position="359"/>
        <end position="593"/>
    </location>
</feature>
<evidence type="ECO:0000313" key="14">
    <source>
        <dbReference type="Proteomes" id="UP000198398"/>
    </source>
</evidence>
<accession>A0A220UDE8</accession>
<keyword evidence="2" id="KW-0813">Transport</keyword>
<dbReference type="InterPro" id="IPR039421">
    <property type="entry name" value="Type_1_exporter"/>
</dbReference>
<dbReference type="EMBL" id="CP022316">
    <property type="protein sequence ID" value="ASK66020.1"/>
    <property type="molecule type" value="Genomic_DNA"/>
</dbReference>
<dbReference type="GO" id="GO:0005524">
    <property type="term" value="F:ATP binding"/>
    <property type="evidence" value="ECO:0007669"/>
    <property type="project" value="UniProtKB-KW"/>
</dbReference>
<dbReference type="InterPro" id="IPR036640">
    <property type="entry name" value="ABC1_TM_sf"/>
</dbReference>
<evidence type="ECO:0000313" key="13">
    <source>
        <dbReference type="EMBL" id="ASK66020.1"/>
    </source>
</evidence>
<feature type="transmembrane region" description="Helical" evidence="10">
    <location>
        <begin position="181"/>
        <end position="201"/>
    </location>
</feature>
<evidence type="ECO:0000256" key="8">
    <source>
        <dbReference type="ARBA" id="ARBA00023136"/>
    </source>
</evidence>
<keyword evidence="14" id="KW-1185">Reference proteome</keyword>
<sequence length="612" mass="66314">MTRRGKRTTSPMVRIRESLTAWRRIATFFTGSTRQMVLIALVSVATGLAEALLLTLIASIAMAIADGASDVQVALFGASVTGSRMEMIVVSLIVAIVRGALQLLVAYLPARMSAQAMARLRQRLFDGFVGSTWSVKGSEREGGFQSLMINQVNATAQTIIVMSVAISSMLMFLTLLVSAVALSPAAAAVITVASLALFVALRPMAKNLRKSSTNLSSEGIEYAKTTQDVASIAEEIQVFGASPTYRGIFYDQLRAVQKPFQHTRFMSQAVPALYQSTALLILVIALLVVSLAGAQSVTTLGAVVLMLVRAVTYGQRVQTSLTTIDEKVPFMLHLADAIEQYEDNAEVPGETSLESIEHLQFRDVSYEYTPGKSALEEVSFSVKMGEVVGIVGPSGSGKSTLVQLLLRLREPAEGTYLVNGLAAQELRRSDWRKLVAYVPQMPQLVFGTVRENIRFYREELTDDDIVLAAQRAHVHEDILRLSDGYDTVVGLRSASISGGQAQRICLARAFAANPKVVILDEPTSALDVKSEGLVQKSLEALGGEAIVFLVAHRLTTLTVCDRVMVIKDGRLEGFETTEELFRSNDFFHEVTTITRSGNGEAPGSGPGIEEQR</sequence>
<dbReference type="InterPro" id="IPR003593">
    <property type="entry name" value="AAA+_ATPase"/>
</dbReference>
<dbReference type="GO" id="GO:0140359">
    <property type="term" value="F:ABC-type transporter activity"/>
    <property type="evidence" value="ECO:0007669"/>
    <property type="project" value="InterPro"/>
</dbReference>
<dbReference type="PANTHER" id="PTHR24221">
    <property type="entry name" value="ATP-BINDING CASSETTE SUB-FAMILY B"/>
    <property type="match status" value="1"/>
</dbReference>
<comment type="subcellular location">
    <subcellularLocation>
        <location evidence="1">Cell membrane</location>
        <topology evidence="1">Multi-pass membrane protein</topology>
    </subcellularLocation>
</comment>
<dbReference type="GO" id="GO:0034040">
    <property type="term" value="F:ATPase-coupled lipid transmembrane transporter activity"/>
    <property type="evidence" value="ECO:0007669"/>
    <property type="project" value="TreeGrafter"/>
</dbReference>
<evidence type="ECO:0000259" key="12">
    <source>
        <dbReference type="PROSITE" id="PS50929"/>
    </source>
</evidence>
<dbReference type="AlphaFoldDB" id="A0A220UDE8"/>
<organism evidence="13 14">
    <name type="scientific">Brachybacterium avium</name>
    <dbReference type="NCBI Taxonomy" id="2017485"/>
    <lineage>
        <taxon>Bacteria</taxon>
        <taxon>Bacillati</taxon>
        <taxon>Actinomycetota</taxon>
        <taxon>Actinomycetes</taxon>
        <taxon>Micrococcales</taxon>
        <taxon>Dermabacteraceae</taxon>
        <taxon>Brachybacterium</taxon>
    </lineage>
</organism>
<dbReference type="GO" id="GO:0016887">
    <property type="term" value="F:ATP hydrolysis activity"/>
    <property type="evidence" value="ECO:0007669"/>
    <property type="project" value="InterPro"/>
</dbReference>
<dbReference type="Proteomes" id="UP000198398">
    <property type="component" value="Chromosome"/>
</dbReference>
<dbReference type="InterPro" id="IPR011527">
    <property type="entry name" value="ABC1_TM_dom"/>
</dbReference>
<protein>
    <submittedName>
        <fullName evidence="13">ABC transporter permease</fullName>
    </submittedName>
</protein>
<dbReference type="SMART" id="SM00382">
    <property type="entry name" value="AAA"/>
    <property type="match status" value="1"/>
</dbReference>
<dbReference type="PROSITE" id="PS50893">
    <property type="entry name" value="ABC_TRANSPORTER_2"/>
    <property type="match status" value="1"/>
</dbReference>
<gene>
    <name evidence="13" type="ORF">CFK39_09545</name>
</gene>
<dbReference type="PROSITE" id="PS50929">
    <property type="entry name" value="ABC_TM1F"/>
    <property type="match status" value="1"/>
</dbReference>
<keyword evidence="3" id="KW-1003">Cell membrane</keyword>
<evidence type="ECO:0000259" key="11">
    <source>
        <dbReference type="PROSITE" id="PS50893"/>
    </source>
</evidence>
<evidence type="ECO:0000256" key="9">
    <source>
        <dbReference type="ARBA" id="ARBA00061644"/>
    </source>
</evidence>
<keyword evidence="7 10" id="KW-1133">Transmembrane helix</keyword>
<dbReference type="SUPFAM" id="SSF52540">
    <property type="entry name" value="P-loop containing nucleoside triphosphate hydrolases"/>
    <property type="match status" value="1"/>
</dbReference>
<dbReference type="PANTHER" id="PTHR24221:SF654">
    <property type="entry name" value="ATP-BINDING CASSETTE SUB-FAMILY B MEMBER 6"/>
    <property type="match status" value="1"/>
</dbReference>
<reference evidence="14" key="1">
    <citation type="submission" date="2017-07" db="EMBL/GenBank/DDBJ databases">
        <title>Brachybacterium sp. VR2415.</title>
        <authorList>
            <person name="Tak E.J."/>
            <person name="Bae J.-W."/>
        </authorList>
    </citation>
    <scope>NUCLEOTIDE SEQUENCE [LARGE SCALE GENOMIC DNA]</scope>
    <source>
        <strain evidence="14">VR2415</strain>
    </source>
</reference>
<dbReference type="PROSITE" id="PS00211">
    <property type="entry name" value="ABC_TRANSPORTER_1"/>
    <property type="match status" value="1"/>
</dbReference>
<dbReference type="OrthoDB" id="9806127at2"/>
<dbReference type="Gene3D" id="1.20.1560.10">
    <property type="entry name" value="ABC transporter type 1, transmembrane domain"/>
    <property type="match status" value="1"/>
</dbReference>
<dbReference type="KEGG" id="brv:CFK39_09545"/>
<feature type="transmembrane region" description="Helical" evidence="10">
    <location>
        <begin position="87"/>
        <end position="110"/>
    </location>
</feature>
<keyword evidence="4 10" id="KW-0812">Transmembrane</keyword>